<reference evidence="1 2" key="1">
    <citation type="submission" date="2019-06" db="EMBL/GenBank/DDBJ databases">
        <title>Genomic Encyclopedia of Type Strains, Phase IV (KMG-V): Genome sequencing to study the core and pangenomes of soil and plant-associated prokaryotes.</title>
        <authorList>
            <person name="Whitman W."/>
        </authorList>
    </citation>
    <scope>NUCLEOTIDE SEQUENCE [LARGE SCALE GENOMIC DNA]</scope>
    <source>
        <strain evidence="1 2">BR 10556</strain>
    </source>
</reference>
<keyword evidence="2" id="KW-1185">Reference proteome</keyword>
<dbReference type="OrthoDB" id="8440251at2"/>
<evidence type="ECO:0000313" key="2">
    <source>
        <dbReference type="Proteomes" id="UP000315914"/>
    </source>
</evidence>
<organism evidence="1 2">
    <name type="scientific">Bradyrhizobium sacchari</name>
    <dbReference type="NCBI Taxonomy" id="1399419"/>
    <lineage>
        <taxon>Bacteria</taxon>
        <taxon>Pseudomonadati</taxon>
        <taxon>Pseudomonadota</taxon>
        <taxon>Alphaproteobacteria</taxon>
        <taxon>Hyphomicrobiales</taxon>
        <taxon>Nitrobacteraceae</taxon>
        <taxon>Bradyrhizobium</taxon>
    </lineage>
</organism>
<dbReference type="Proteomes" id="UP000315914">
    <property type="component" value="Unassembled WGS sequence"/>
</dbReference>
<dbReference type="EMBL" id="VITW01000005">
    <property type="protein sequence ID" value="TWB73789.1"/>
    <property type="molecule type" value="Genomic_DNA"/>
</dbReference>
<protein>
    <submittedName>
        <fullName evidence="1">Uncharacterized protein</fullName>
    </submittedName>
</protein>
<gene>
    <name evidence="1" type="ORF">FBZ95_10539</name>
</gene>
<evidence type="ECO:0000313" key="1">
    <source>
        <dbReference type="EMBL" id="TWB73789.1"/>
    </source>
</evidence>
<comment type="caution">
    <text evidence="1">The sequence shown here is derived from an EMBL/GenBank/DDBJ whole genome shotgun (WGS) entry which is preliminary data.</text>
</comment>
<accession>A0A560JT31</accession>
<dbReference type="RefSeq" id="WP_080135463.1">
    <property type="nucleotide sequence ID" value="NZ_LWIG01000008.1"/>
</dbReference>
<sequence>MSKSGQKEWVLPAAILFANLKRKDLEEQYLSKHPDVVLRLFSEALSVEGRFQALETGFWDRMDLVPAGVLANLWKARKQTEVSAMGMFAAIASEFANGSIAQRPWGAALKSPDLHQVLKCSPLDSQTSSTWRGGAKKPG</sequence>
<proteinExistence type="predicted"/>
<name>A0A560JT31_9BRAD</name>
<dbReference type="AlphaFoldDB" id="A0A560JT31"/>
<dbReference type="STRING" id="1399419.A5906_30630"/>